<dbReference type="EMBL" id="FWFL01000006">
    <property type="protein sequence ID" value="SLN47708.1"/>
    <property type="molecule type" value="Genomic_DNA"/>
</dbReference>
<name>A0A1Y5SSY7_9RHOB</name>
<protein>
    <recommendedName>
        <fullName evidence="3">General secretion pathway protein N</fullName>
    </recommendedName>
</protein>
<dbReference type="AlphaFoldDB" id="A0A1Y5SSY7"/>
<dbReference type="RefSeq" id="WP_085892675.1">
    <property type="nucleotide sequence ID" value="NZ_FWFL01000006.1"/>
</dbReference>
<sequence length="255" mass="27300">MMRFLLVILGLILGLGAVAVTEGRVVHLRKFAPSALPQWTANVTDASGILRGEATGFQVPGLPVTTTLDWSFERLELQGPVWKVGFQAAGVEGSGYLAVPQLTGTAQLTDARGEIALDQLPAIAGGAKVGGILSFRDFDARFDYPDGRIAELHGTARWLGAQIDGFDIGEGALSLVSDQNGGWRAPFEISGDVVVVRGQMQGRFGLSVVQLDVTIEDAGAMPLEWKQTLSRQVTRGENGWVLTRELNLATGWPVF</sequence>
<dbReference type="OrthoDB" id="7740091at2"/>
<evidence type="ECO:0008006" key="3">
    <source>
        <dbReference type="Google" id="ProtNLM"/>
    </source>
</evidence>
<evidence type="ECO:0000313" key="2">
    <source>
        <dbReference type="Proteomes" id="UP000193827"/>
    </source>
</evidence>
<evidence type="ECO:0000313" key="1">
    <source>
        <dbReference type="EMBL" id="SLN47708.1"/>
    </source>
</evidence>
<accession>A0A1Y5SSY7</accession>
<organism evidence="1 2">
    <name type="scientific">Roseovarius litorisediminis</name>
    <dbReference type="NCBI Taxonomy" id="1312363"/>
    <lineage>
        <taxon>Bacteria</taxon>
        <taxon>Pseudomonadati</taxon>
        <taxon>Pseudomonadota</taxon>
        <taxon>Alphaproteobacteria</taxon>
        <taxon>Rhodobacterales</taxon>
        <taxon>Roseobacteraceae</taxon>
        <taxon>Roseovarius</taxon>
    </lineage>
</organism>
<reference evidence="1 2" key="1">
    <citation type="submission" date="2017-03" db="EMBL/GenBank/DDBJ databases">
        <authorList>
            <person name="Afonso C.L."/>
            <person name="Miller P.J."/>
            <person name="Scott M.A."/>
            <person name="Spackman E."/>
            <person name="Goraichik I."/>
            <person name="Dimitrov K.M."/>
            <person name="Suarez D.L."/>
            <person name="Swayne D.E."/>
        </authorList>
    </citation>
    <scope>NUCLEOTIDE SEQUENCE [LARGE SCALE GENOMIC DNA]</scope>
    <source>
        <strain evidence="1 2">CECT 8287</strain>
    </source>
</reference>
<gene>
    <name evidence="1" type="ORF">PEL8287_02448</name>
</gene>
<proteinExistence type="predicted"/>
<keyword evidence="2" id="KW-1185">Reference proteome</keyword>
<dbReference type="Proteomes" id="UP000193827">
    <property type="component" value="Unassembled WGS sequence"/>
</dbReference>